<accession>A0ABU0ZZK0</accession>
<gene>
    <name evidence="1" type="ORF">RBU60_04375</name>
</gene>
<name>A0ABU0ZZK0_9FLAO</name>
<dbReference type="EMBL" id="JAVHUL010000007">
    <property type="protein sequence ID" value="MDQ7916799.1"/>
    <property type="molecule type" value="Genomic_DNA"/>
</dbReference>
<keyword evidence="2" id="KW-1185">Reference proteome</keyword>
<comment type="caution">
    <text evidence="1">The sequence shown here is derived from an EMBL/GenBank/DDBJ whole genome shotgun (WGS) entry which is preliminary data.</text>
</comment>
<evidence type="ECO:0000313" key="1">
    <source>
        <dbReference type="EMBL" id="MDQ7916799.1"/>
    </source>
</evidence>
<proteinExistence type="predicted"/>
<dbReference type="RefSeq" id="WP_308863450.1">
    <property type="nucleotide sequence ID" value="NZ_JAVHUL010000007.1"/>
</dbReference>
<sequence length="53" mass="6065">MLSNTEIPKGEKDLWQGEISLLDGFEFNLSSLYSDYCSLGVSFPKIRTNRSYN</sequence>
<dbReference type="Proteomes" id="UP001230915">
    <property type="component" value="Unassembled WGS sequence"/>
</dbReference>
<evidence type="ECO:0000313" key="2">
    <source>
        <dbReference type="Proteomes" id="UP001230915"/>
    </source>
</evidence>
<protein>
    <submittedName>
        <fullName evidence="1">Uncharacterized protein</fullName>
    </submittedName>
</protein>
<reference evidence="1 2" key="1">
    <citation type="submission" date="2023-08" db="EMBL/GenBank/DDBJ databases">
        <title>Mesonia sp. MT50, isolated from deep-sea sediment of the Mariana Trench.</title>
        <authorList>
            <person name="Fu H."/>
        </authorList>
    </citation>
    <scope>NUCLEOTIDE SEQUENCE [LARGE SCALE GENOMIC DNA]</scope>
    <source>
        <strain evidence="1 2">MT50</strain>
    </source>
</reference>
<organism evidence="1 2">
    <name type="scientific">Mesonia profundi</name>
    <dbReference type="NCBI Taxonomy" id="3070998"/>
    <lineage>
        <taxon>Bacteria</taxon>
        <taxon>Pseudomonadati</taxon>
        <taxon>Bacteroidota</taxon>
        <taxon>Flavobacteriia</taxon>
        <taxon>Flavobacteriales</taxon>
        <taxon>Flavobacteriaceae</taxon>
        <taxon>Mesonia</taxon>
    </lineage>
</organism>